<dbReference type="InterPro" id="IPR002725">
    <property type="entry name" value="YgjP-like_metallopeptidase"/>
</dbReference>
<dbReference type="EMBL" id="JANIBJ010000010">
    <property type="protein sequence ID" value="MCQ8103831.1"/>
    <property type="molecule type" value="Genomic_DNA"/>
</dbReference>
<protein>
    <submittedName>
        <fullName evidence="3">M48 family metallopeptidase</fullName>
    </submittedName>
</protein>
<reference evidence="3 4" key="1">
    <citation type="submission" date="2022-07" db="EMBL/GenBank/DDBJ databases">
        <title>Methylomonas rivi sp. nov., Methylomonas rosea sp. nov., Methylomonas aureus sp. nov. and Methylomonas subterranea sp. nov., four novel methanotrophs isolated from a freshwater creek and the deep terrestrial subsurface.</title>
        <authorList>
            <person name="Abin C."/>
            <person name="Sankaranarayanan K."/>
            <person name="Garner C."/>
            <person name="Sindelar R."/>
            <person name="Kotary K."/>
            <person name="Garner R."/>
            <person name="Barclay S."/>
            <person name="Lawson P."/>
            <person name="Krumholz L."/>
        </authorList>
    </citation>
    <scope>NUCLEOTIDE SEQUENCE [LARGE SCALE GENOMIC DNA]</scope>
    <source>
        <strain evidence="3 4">SURF-2</strain>
    </source>
</reference>
<keyword evidence="4" id="KW-1185">Reference proteome</keyword>
<sequence>MTALKPHPKAPSSDEAPISYQVRRSERASKTRIIVSADKIEVVAPLKTSEQRIHAFVATQRDWIRDAQKRVEQRAGQIKSLAPPAYVDGAPVPFQGRQIPLEIKPGKHKNPRVQFTGARFEVYLNQAGADNGSDSIKTALQTWMKQHTRQMALQLLEKHRSSHGLLPRSLRIKTQKSRWGSCGPHNDINLNWLLVLAPPVIMEYVVVHELCHIRHKNHSRDFWQLVSAHMPDYLEHRQWLKQHGGSLMRGL</sequence>
<feature type="region of interest" description="Disordered" evidence="1">
    <location>
        <begin position="1"/>
        <end position="23"/>
    </location>
</feature>
<gene>
    <name evidence="3" type="ORF">NP590_06925</name>
</gene>
<dbReference type="CDD" id="cd07344">
    <property type="entry name" value="M48_yhfN_like"/>
    <property type="match status" value="1"/>
</dbReference>
<evidence type="ECO:0000259" key="2">
    <source>
        <dbReference type="Pfam" id="PF01863"/>
    </source>
</evidence>
<dbReference type="RefSeq" id="WP_256601574.1">
    <property type="nucleotide sequence ID" value="NZ_JANIBJ010000010.1"/>
</dbReference>
<dbReference type="Proteomes" id="UP001524499">
    <property type="component" value="Unassembled WGS sequence"/>
</dbReference>
<dbReference type="PANTHER" id="PTHR30399">
    <property type="entry name" value="UNCHARACTERIZED PROTEIN YGJP"/>
    <property type="match status" value="1"/>
</dbReference>
<evidence type="ECO:0000256" key="1">
    <source>
        <dbReference type="SAM" id="MobiDB-lite"/>
    </source>
</evidence>
<name>A0ABT1TF03_9GAMM</name>
<dbReference type="PANTHER" id="PTHR30399:SF1">
    <property type="entry name" value="UTP PYROPHOSPHATASE"/>
    <property type="match status" value="1"/>
</dbReference>
<comment type="caution">
    <text evidence="3">The sequence shown here is derived from an EMBL/GenBank/DDBJ whole genome shotgun (WGS) entry which is preliminary data.</text>
</comment>
<dbReference type="Gene3D" id="3.30.2010.10">
    <property type="entry name" value="Metalloproteases ('zincins'), catalytic domain"/>
    <property type="match status" value="1"/>
</dbReference>
<dbReference type="InterPro" id="IPR053136">
    <property type="entry name" value="UTP_pyrophosphatase-like"/>
</dbReference>
<accession>A0ABT1TF03</accession>
<feature type="domain" description="YgjP-like metallopeptidase" evidence="2">
    <location>
        <begin position="31"/>
        <end position="243"/>
    </location>
</feature>
<evidence type="ECO:0000313" key="4">
    <source>
        <dbReference type="Proteomes" id="UP001524499"/>
    </source>
</evidence>
<dbReference type="Pfam" id="PF01863">
    <property type="entry name" value="YgjP-like"/>
    <property type="match status" value="1"/>
</dbReference>
<evidence type="ECO:0000313" key="3">
    <source>
        <dbReference type="EMBL" id="MCQ8103831.1"/>
    </source>
</evidence>
<organism evidence="3 4">
    <name type="scientific">Methylomonas subterranea</name>
    <dbReference type="NCBI Taxonomy" id="2952225"/>
    <lineage>
        <taxon>Bacteria</taxon>
        <taxon>Pseudomonadati</taxon>
        <taxon>Pseudomonadota</taxon>
        <taxon>Gammaproteobacteria</taxon>
        <taxon>Methylococcales</taxon>
        <taxon>Methylococcaceae</taxon>
        <taxon>Methylomonas</taxon>
    </lineage>
</organism>
<proteinExistence type="predicted"/>